<name>A0A7J8GQF0_MOLMO</name>
<reference evidence="1 2" key="1">
    <citation type="journal article" date="2020" name="Nature">
        <title>Six reference-quality genomes reveal evolution of bat adaptations.</title>
        <authorList>
            <person name="Jebb D."/>
            <person name="Huang Z."/>
            <person name="Pippel M."/>
            <person name="Hughes G.M."/>
            <person name="Lavrichenko K."/>
            <person name="Devanna P."/>
            <person name="Winkler S."/>
            <person name="Jermiin L.S."/>
            <person name="Skirmuntt E.C."/>
            <person name="Katzourakis A."/>
            <person name="Burkitt-Gray L."/>
            <person name="Ray D.A."/>
            <person name="Sullivan K.A.M."/>
            <person name="Roscito J.G."/>
            <person name="Kirilenko B.M."/>
            <person name="Davalos L.M."/>
            <person name="Corthals A.P."/>
            <person name="Power M.L."/>
            <person name="Jones G."/>
            <person name="Ransome R.D."/>
            <person name="Dechmann D.K.N."/>
            <person name="Locatelli A.G."/>
            <person name="Puechmaille S.J."/>
            <person name="Fedrigo O."/>
            <person name="Jarvis E.D."/>
            <person name="Hiller M."/>
            <person name="Vernes S.C."/>
            <person name="Myers E.W."/>
            <person name="Teeling E.C."/>
        </authorList>
    </citation>
    <scope>NUCLEOTIDE SEQUENCE [LARGE SCALE GENOMIC DNA]</scope>
    <source>
        <strain evidence="1">MMolMol1</strain>
        <tissue evidence="1">Muscle</tissue>
    </source>
</reference>
<dbReference type="EMBL" id="JACASF010000008">
    <property type="protein sequence ID" value="KAF6462354.1"/>
    <property type="molecule type" value="Genomic_DNA"/>
</dbReference>
<proteinExistence type="predicted"/>
<evidence type="ECO:0000313" key="1">
    <source>
        <dbReference type="EMBL" id="KAF6462354.1"/>
    </source>
</evidence>
<dbReference type="Proteomes" id="UP000550707">
    <property type="component" value="Unassembled WGS sequence"/>
</dbReference>
<protein>
    <submittedName>
        <fullName evidence="1">Uncharacterized protein</fullName>
    </submittedName>
</protein>
<gene>
    <name evidence="1" type="ORF">HJG59_011375</name>
</gene>
<sequence length="149" mass="16653">MYLLAQIRAAPGLRRRAAHIHLTPCGHSVGTPPLLPFSAPGQRCGSWHQGHPCRSETWGAACSYNAGNTGRGGPWPHQDRQWHPEGKEPLCSLKTLSFSVFFLRGDIMGRLTRKLPLRNNFSIDEICFPNLTLTESIPSLYFVKSKPYI</sequence>
<evidence type="ECO:0000313" key="2">
    <source>
        <dbReference type="Proteomes" id="UP000550707"/>
    </source>
</evidence>
<dbReference type="InParanoid" id="A0A7J8GQF0"/>
<organism evidence="1 2">
    <name type="scientific">Molossus molossus</name>
    <name type="common">Pallas' mastiff bat</name>
    <name type="synonym">Vespertilio molossus</name>
    <dbReference type="NCBI Taxonomy" id="27622"/>
    <lineage>
        <taxon>Eukaryota</taxon>
        <taxon>Metazoa</taxon>
        <taxon>Chordata</taxon>
        <taxon>Craniata</taxon>
        <taxon>Vertebrata</taxon>
        <taxon>Euteleostomi</taxon>
        <taxon>Mammalia</taxon>
        <taxon>Eutheria</taxon>
        <taxon>Laurasiatheria</taxon>
        <taxon>Chiroptera</taxon>
        <taxon>Yangochiroptera</taxon>
        <taxon>Molossidae</taxon>
        <taxon>Molossus</taxon>
    </lineage>
</organism>
<dbReference type="AlphaFoldDB" id="A0A7J8GQF0"/>
<comment type="caution">
    <text evidence="1">The sequence shown here is derived from an EMBL/GenBank/DDBJ whole genome shotgun (WGS) entry which is preliminary data.</text>
</comment>
<keyword evidence="2" id="KW-1185">Reference proteome</keyword>
<accession>A0A7J8GQF0</accession>